<evidence type="ECO:0000256" key="8">
    <source>
        <dbReference type="ARBA" id="ARBA00022741"/>
    </source>
</evidence>
<dbReference type="FunFam" id="1.20.1200.10:FF:000003">
    <property type="entry name" value="ATP:cob(I)alamin adenosyltransferase"/>
    <property type="match status" value="1"/>
</dbReference>
<dbReference type="GO" id="GO:0005737">
    <property type="term" value="C:cytoplasm"/>
    <property type="evidence" value="ECO:0007669"/>
    <property type="project" value="UniProtKB-SubCell"/>
</dbReference>
<feature type="domain" description="Cobalamin adenosyltransferase-like" evidence="17">
    <location>
        <begin position="7"/>
        <end position="174"/>
    </location>
</feature>
<protein>
    <recommendedName>
        <fullName evidence="5 15">Corrinoid adenosyltransferase</fullName>
        <ecNumber evidence="4 15">2.5.1.17</ecNumber>
    </recommendedName>
    <alternativeName>
        <fullName evidence="10 15">Cob(II)alamin adenosyltransferase</fullName>
    </alternativeName>
    <alternativeName>
        <fullName evidence="12 15">Cob(II)yrinic acid a,c-diamide adenosyltransferase</fullName>
    </alternativeName>
    <alternativeName>
        <fullName evidence="11 15">Cobinamide/cobalamin adenosyltransferase</fullName>
    </alternativeName>
</protein>
<keyword evidence="7 15" id="KW-0808">Transferase</keyword>
<evidence type="ECO:0000313" key="18">
    <source>
        <dbReference type="EMBL" id="SDM63422.1"/>
    </source>
</evidence>
<dbReference type="UniPathway" id="UPA00148">
    <property type="reaction ID" value="UER00233"/>
</dbReference>
<evidence type="ECO:0000256" key="6">
    <source>
        <dbReference type="ARBA" id="ARBA00022490"/>
    </source>
</evidence>
<evidence type="ECO:0000256" key="13">
    <source>
        <dbReference type="ARBA" id="ARBA00048555"/>
    </source>
</evidence>
<dbReference type="GO" id="GO:0008817">
    <property type="term" value="F:corrinoid adenosyltransferase activity"/>
    <property type="evidence" value="ECO:0007669"/>
    <property type="project" value="UniProtKB-UniRule"/>
</dbReference>
<organism evidence="18 19">
    <name type="scientific">Maricaulis salignorans</name>
    <dbReference type="NCBI Taxonomy" id="144026"/>
    <lineage>
        <taxon>Bacteria</taxon>
        <taxon>Pseudomonadati</taxon>
        <taxon>Pseudomonadota</taxon>
        <taxon>Alphaproteobacteria</taxon>
        <taxon>Maricaulales</taxon>
        <taxon>Maricaulaceae</taxon>
        <taxon>Maricaulis</taxon>
    </lineage>
</organism>
<keyword evidence="15" id="KW-0169">Cobalamin biosynthesis</keyword>
<dbReference type="STRING" id="144026.SAMN04488568_11666"/>
<evidence type="ECO:0000256" key="11">
    <source>
        <dbReference type="ARBA" id="ARBA00033334"/>
    </source>
</evidence>
<proteinExistence type="inferred from homology"/>
<comment type="catalytic activity">
    <reaction evidence="14 15">
        <text>2 cob(II)alamin + reduced [electron-transfer flavoprotein] + 2 ATP = 2 adenosylcob(III)alamin + 2 triphosphate + oxidized [electron-transfer flavoprotein] + 3 H(+)</text>
        <dbReference type="Rhea" id="RHEA:28671"/>
        <dbReference type="Rhea" id="RHEA-COMP:10685"/>
        <dbReference type="Rhea" id="RHEA-COMP:10686"/>
        <dbReference type="ChEBI" id="CHEBI:15378"/>
        <dbReference type="ChEBI" id="CHEBI:16304"/>
        <dbReference type="ChEBI" id="CHEBI:18036"/>
        <dbReference type="ChEBI" id="CHEBI:18408"/>
        <dbReference type="ChEBI" id="CHEBI:30616"/>
        <dbReference type="ChEBI" id="CHEBI:57692"/>
        <dbReference type="ChEBI" id="CHEBI:58307"/>
        <dbReference type="EC" id="2.5.1.17"/>
    </reaction>
</comment>
<dbReference type="Pfam" id="PF01923">
    <property type="entry name" value="Cob_adeno_trans"/>
    <property type="match status" value="1"/>
</dbReference>
<dbReference type="Proteomes" id="UP000199759">
    <property type="component" value="Unassembled WGS sequence"/>
</dbReference>
<dbReference type="AlphaFoldDB" id="A0A1G9UU38"/>
<dbReference type="OrthoDB" id="9778896at2"/>
<dbReference type="Gene3D" id="1.20.1200.10">
    <property type="entry name" value="Cobalamin adenosyltransferase-like"/>
    <property type="match status" value="1"/>
</dbReference>
<comment type="catalytic activity">
    <reaction evidence="13 15">
        <text>2 cob(II)yrinate a,c diamide + reduced [electron-transfer flavoprotein] + 2 ATP = 2 adenosylcob(III)yrinate a,c-diamide + 2 triphosphate + oxidized [electron-transfer flavoprotein] + 3 H(+)</text>
        <dbReference type="Rhea" id="RHEA:11528"/>
        <dbReference type="Rhea" id="RHEA-COMP:10685"/>
        <dbReference type="Rhea" id="RHEA-COMP:10686"/>
        <dbReference type="ChEBI" id="CHEBI:15378"/>
        <dbReference type="ChEBI" id="CHEBI:18036"/>
        <dbReference type="ChEBI" id="CHEBI:30616"/>
        <dbReference type="ChEBI" id="CHEBI:57692"/>
        <dbReference type="ChEBI" id="CHEBI:58307"/>
        <dbReference type="ChEBI" id="CHEBI:58503"/>
        <dbReference type="ChEBI" id="CHEBI:58537"/>
        <dbReference type="EC" id="2.5.1.17"/>
    </reaction>
</comment>
<evidence type="ECO:0000313" key="19">
    <source>
        <dbReference type="Proteomes" id="UP000199759"/>
    </source>
</evidence>
<dbReference type="GO" id="GO:0009236">
    <property type="term" value="P:cobalamin biosynthetic process"/>
    <property type="evidence" value="ECO:0007669"/>
    <property type="project" value="UniProtKB-UniRule"/>
</dbReference>
<dbReference type="EC" id="2.5.1.17" evidence="4 15"/>
<feature type="coiled-coil region" evidence="16">
    <location>
        <begin position="90"/>
        <end position="117"/>
    </location>
</feature>
<dbReference type="InterPro" id="IPR029499">
    <property type="entry name" value="PduO-typ"/>
</dbReference>
<reference evidence="18 19" key="1">
    <citation type="submission" date="2016-10" db="EMBL/GenBank/DDBJ databases">
        <authorList>
            <person name="de Groot N.N."/>
        </authorList>
    </citation>
    <scope>NUCLEOTIDE SEQUENCE [LARGE SCALE GENOMIC DNA]</scope>
    <source>
        <strain evidence="18 19">DSM 16077</strain>
    </source>
</reference>
<evidence type="ECO:0000256" key="3">
    <source>
        <dbReference type="ARBA" id="ARBA00007487"/>
    </source>
</evidence>
<accession>A0A1G9UU38</accession>
<dbReference type="GO" id="GO:0005524">
    <property type="term" value="F:ATP binding"/>
    <property type="evidence" value="ECO:0007669"/>
    <property type="project" value="UniProtKB-UniRule"/>
</dbReference>
<evidence type="ECO:0000256" key="9">
    <source>
        <dbReference type="ARBA" id="ARBA00022840"/>
    </source>
</evidence>
<keyword evidence="9 15" id="KW-0067">ATP-binding</keyword>
<keyword evidence="8 15" id="KW-0547">Nucleotide-binding</keyword>
<keyword evidence="16" id="KW-0175">Coiled coil</keyword>
<comment type="similarity">
    <text evidence="3 15">Belongs to the Cob(I)alamin adenosyltransferase family.</text>
</comment>
<dbReference type="SUPFAM" id="SSF89028">
    <property type="entry name" value="Cobalamin adenosyltransferase-like"/>
    <property type="match status" value="1"/>
</dbReference>
<evidence type="ECO:0000256" key="16">
    <source>
        <dbReference type="SAM" id="Coils"/>
    </source>
</evidence>
<evidence type="ECO:0000256" key="2">
    <source>
        <dbReference type="ARBA" id="ARBA00005121"/>
    </source>
</evidence>
<dbReference type="EMBL" id="FNHG01000016">
    <property type="protein sequence ID" value="SDM63422.1"/>
    <property type="molecule type" value="Genomic_DNA"/>
</dbReference>
<dbReference type="InterPro" id="IPR036451">
    <property type="entry name" value="CblAdoTrfase-like_sf"/>
</dbReference>
<evidence type="ECO:0000259" key="17">
    <source>
        <dbReference type="Pfam" id="PF01923"/>
    </source>
</evidence>
<evidence type="ECO:0000256" key="1">
    <source>
        <dbReference type="ARBA" id="ARBA00004496"/>
    </source>
</evidence>
<evidence type="ECO:0000256" key="14">
    <source>
        <dbReference type="ARBA" id="ARBA00048692"/>
    </source>
</evidence>
<evidence type="ECO:0000256" key="7">
    <source>
        <dbReference type="ARBA" id="ARBA00022679"/>
    </source>
</evidence>
<dbReference type="PANTHER" id="PTHR12213">
    <property type="entry name" value="CORRINOID ADENOSYLTRANSFERASE"/>
    <property type="match status" value="1"/>
</dbReference>
<comment type="subcellular location">
    <subcellularLocation>
        <location evidence="1">Cytoplasm</location>
    </subcellularLocation>
</comment>
<dbReference type="NCBIfam" id="TIGR00636">
    <property type="entry name" value="PduO_Nterm"/>
    <property type="match status" value="1"/>
</dbReference>
<evidence type="ECO:0000256" key="12">
    <source>
        <dbReference type="ARBA" id="ARBA00033354"/>
    </source>
</evidence>
<evidence type="ECO:0000256" key="15">
    <source>
        <dbReference type="RuleBase" id="RU366026"/>
    </source>
</evidence>
<gene>
    <name evidence="18" type="ORF">SAMN04488568_11666</name>
</gene>
<comment type="pathway">
    <text evidence="2 15">Cofactor biosynthesis; adenosylcobalamin biosynthesis; adenosylcobalamin from cob(II)yrinate a,c-diamide: step 2/7.</text>
</comment>
<evidence type="ECO:0000256" key="4">
    <source>
        <dbReference type="ARBA" id="ARBA00012454"/>
    </source>
</evidence>
<dbReference type="InterPro" id="IPR016030">
    <property type="entry name" value="CblAdoTrfase-like"/>
</dbReference>
<evidence type="ECO:0000256" key="5">
    <source>
        <dbReference type="ARBA" id="ARBA00020963"/>
    </source>
</evidence>
<dbReference type="RefSeq" id="WP_143024132.1">
    <property type="nucleotide sequence ID" value="NZ_FNHG01000016.1"/>
</dbReference>
<sequence length="191" mass="20766">MVKLNKIYTRTGDAGQTRLGDMSLTVKHDPRVDAYGDVDETNSSLGLARAALGGGHELDAALKRIQNDLFDLGGDLCVPESDEPLGFEPLRITEGQVTRLETEIDALNARLSRLNSFILPGGSEAAARLHLSRTICRRAERKLSALIAGGARINPAALKYLNRLSDLIFVMARITNDEGRSDVLWVPGGER</sequence>
<dbReference type="PANTHER" id="PTHR12213:SF0">
    <property type="entry name" value="CORRINOID ADENOSYLTRANSFERASE MMAB"/>
    <property type="match status" value="1"/>
</dbReference>
<keyword evidence="6" id="KW-0963">Cytoplasm</keyword>
<evidence type="ECO:0000256" key="10">
    <source>
        <dbReference type="ARBA" id="ARBA00031529"/>
    </source>
</evidence>
<keyword evidence="19" id="KW-1185">Reference proteome</keyword>
<name>A0A1G9UU38_9PROT</name>